<dbReference type="InterPro" id="IPR002401">
    <property type="entry name" value="Cyt_P450_E_grp-I"/>
</dbReference>
<dbReference type="SUPFAM" id="SSF48264">
    <property type="entry name" value="Cytochrome P450"/>
    <property type="match status" value="2"/>
</dbReference>
<dbReference type="GO" id="GO:0004497">
    <property type="term" value="F:monooxygenase activity"/>
    <property type="evidence" value="ECO:0007669"/>
    <property type="project" value="UniProtKB-KW"/>
</dbReference>
<dbReference type="PROSITE" id="PS00086">
    <property type="entry name" value="CYTOCHROME_P450"/>
    <property type="match status" value="1"/>
</dbReference>
<dbReference type="InterPro" id="IPR036396">
    <property type="entry name" value="Cyt_P450_sf"/>
</dbReference>
<evidence type="ECO:0000256" key="10">
    <source>
        <dbReference type="ARBA" id="ARBA00023004"/>
    </source>
</evidence>
<evidence type="ECO:0000256" key="1">
    <source>
        <dbReference type="ARBA" id="ARBA00001971"/>
    </source>
</evidence>
<keyword evidence="12 15" id="KW-0472">Membrane</keyword>
<dbReference type="GO" id="GO:0020037">
    <property type="term" value="F:heme binding"/>
    <property type="evidence" value="ECO:0007669"/>
    <property type="project" value="InterPro"/>
</dbReference>
<keyword evidence="11 14" id="KW-0503">Monooxygenase</keyword>
<name>A0A195C1Q6_9HYME</name>
<dbReference type="AlphaFoldDB" id="A0A195C1Q6"/>
<dbReference type="InterPro" id="IPR017972">
    <property type="entry name" value="Cyt_P450_CS"/>
</dbReference>
<proteinExistence type="inferred from homology"/>
<keyword evidence="8" id="KW-0492">Microsome</keyword>
<evidence type="ECO:0000256" key="12">
    <source>
        <dbReference type="ARBA" id="ARBA00023136"/>
    </source>
</evidence>
<evidence type="ECO:0000256" key="4">
    <source>
        <dbReference type="ARBA" id="ARBA00010617"/>
    </source>
</evidence>
<keyword evidence="15" id="KW-0812">Transmembrane</keyword>
<evidence type="ECO:0000256" key="5">
    <source>
        <dbReference type="ARBA" id="ARBA00022617"/>
    </source>
</evidence>
<feature type="binding site" description="axial binding residue" evidence="13">
    <location>
        <position position="623"/>
    </location>
    <ligand>
        <name>heme</name>
        <dbReference type="ChEBI" id="CHEBI:30413"/>
    </ligand>
    <ligandPart>
        <name>Fe</name>
        <dbReference type="ChEBI" id="CHEBI:18248"/>
    </ligandPart>
</feature>
<dbReference type="GO" id="GO:0005789">
    <property type="term" value="C:endoplasmic reticulum membrane"/>
    <property type="evidence" value="ECO:0007669"/>
    <property type="project" value="UniProtKB-SubCell"/>
</dbReference>
<evidence type="ECO:0000256" key="11">
    <source>
        <dbReference type="ARBA" id="ARBA00023033"/>
    </source>
</evidence>
<evidence type="ECO:0000256" key="15">
    <source>
        <dbReference type="SAM" id="Phobius"/>
    </source>
</evidence>
<keyword evidence="9 14" id="KW-0560">Oxidoreductase</keyword>
<accession>A0A195C1Q6</accession>
<evidence type="ECO:0000256" key="14">
    <source>
        <dbReference type="RuleBase" id="RU000461"/>
    </source>
</evidence>
<dbReference type="PANTHER" id="PTHR24292:SF54">
    <property type="entry name" value="CYP9F3-RELATED"/>
    <property type="match status" value="1"/>
</dbReference>
<keyword evidence="15" id="KW-1133">Transmembrane helix</keyword>
<dbReference type="InterPro" id="IPR001128">
    <property type="entry name" value="Cyt_P450"/>
</dbReference>
<comment type="similarity">
    <text evidence="4 14">Belongs to the cytochrome P450 family.</text>
</comment>
<dbReference type="GO" id="GO:0005506">
    <property type="term" value="F:iron ion binding"/>
    <property type="evidence" value="ECO:0007669"/>
    <property type="project" value="InterPro"/>
</dbReference>
<keyword evidence="6 13" id="KW-0479">Metal-binding</keyword>
<dbReference type="Pfam" id="PF00067">
    <property type="entry name" value="p450"/>
    <property type="match status" value="2"/>
</dbReference>
<evidence type="ECO:0000256" key="7">
    <source>
        <dbReference type="ARBA" id="ARBA00022824"/>
    </source>
</evidence>
<dbReference type="STRING" id="456900.A0A195C1Q6"/>
<comment type="subcellular location">
    <subcellularLocation>
        <location evidence="3">Endoplasmic reticulum membrane</location>
        <topology evidence="3">Peripheral membrane protein</topology>
    </subcellularLocation>
    <subcellularLocation>
        <location evidence="2">Microsome membrane</location>
        <topology evidence="2">Peripheral membrane protein</topology>
    </subcellularLocation>
</comment>
<evidence type="ECO:0000256" key="8">
    <source>
        <dbReference type="ARBA" id="ARBA00022848"/>
    </source>
</evidence>
<dbReference type="PANTHER" id="PTHR24292">
    <property type="entry name" value="CYTOCHROME P450"/>
    <property type="match status" value="1"/>
</dbReference>
<dbReference type="InterPro" id="IPR050476">
    <property type="entry name" value="Insect_CytP450_Detox"/>
</dbReference>
<dbReference type="CDD" id="cd11056">
    <property type="entry name" value="CYP6-like"/>
    <property type="match status" value="1"/>
</dbReference>
<keyword evidence="7" id="KW-0256">Endoplasmic reticulum</keyword>
<keyword evidence="10 13" id="KW-0408">Iron</keyword>
<dbReference type="Gene3D" id="1.10.630.10">
    <property type="entry name" value="Cytochrome P450"/>
    <property type="match status" value="2"/>
</dbReference>
<dbReference type="GO" id="GO:0016705">
    <property type="term" value="F:oxidoreductase activity, acting on paired donors, with incorporation or reduction of molecular oxygen"/>
    <property type="evidence" value="ECO:0007669"/>
    <property type="project" value="InterPro"/>
</dbReference>
<dbReference type="Proteomes" id="UP000078542">
    <property type="component" value="Unassembled WGS sequence"/>
</dbReference>
<keyword evidence="17" id="KW-1185">Reference proteome</keyword>
<feature type="transmembrane region" description="Helical" evidence="15">
    <location>
        <begin position="6"/>
        <end position="29"/>
    </location>
</feature>
<evidence type="ECO:0000256" key="9">
    <source>
        <dbReference type="ARBA" id="ARBA00023002"/>
    </source>
</evidence>
<evidence type="ECO:0000256" key="3">
    <source>
        <dbReference type="ARBA" id="ARBA00004406"/>
    </source>
</evidence>
<evidence type="ECO:0000313" key="16">
    <source>
        <dbReference type="EMBL" id="KYM94809.1"/>
    </source>
</evidence>
<comment type="cofactor">
    <cofactor evidence="1 13">
        <name>heme</name>
        <dbReference type="ChEBI" id="CHEBI:30413"/>
    </cofactor>
</comment>
<evidence type="ECO:0000256" key="6">
    <source>
        <dbReference type="ARBA" id="ARBA00022723"/>
    </source>
</evidence>
<protein>
    <submittedName>
        <fullName evidence="16">Cytochrome P450 9e2</fullName>
    </submittedName>
</protein>
<dbReference type="FunFam" id="1.10.630.10:FF:000042">
    <property type="entry name" value="Cytochrome P450"/>
    <property type="match status" value="1"/>
</dbReference>
<gene>
    <name evidence="16" type="ORF">ALC62_14404</name>
</gene>
<evidence type="ECO:0000256" key="13">
    <source>
        <dbReference type="PIRSR" id="PIRSR602401-1"/>
    </source>
</evidence>
<organism evidence="16 17">
    <name type="scientific">Cyphomyrmex costatus</name>
    <dbReference type="NCBI Taxonomy" id="456900"/>
    <lineage>
        <taxon>Eukaryota</taxon>
        <taxon>Metazoa</taxon>
        <taxon>Ecdysozoa</taxon>
        <taxon>Arthropoda</taxon>
        <taxon>Hexapoda</taxon>
        <taxon>Insecta</taxon>
        <taxon>Pterygota</taxon>
        <taxon>Neoptera</taxon>
        <taxon>Endopterygota</taxon>
        <taxon>Hymenoptera</taxon>
        <taxon>Apocrita</taxon>
        <taxon>Aculeata</taxon>
        <taxon>Formicoidea</taxon>
        <taxon>Formicidae</taxon>
        <taxon>Myrmicinae</taxon>
        <taxon>Cyphomyrmex</taxon>
    </lineage>
</organism>
<keyword evidence="5 13" id="KW-0349">Heme</keyword>
<sequence length="698" mass="80669">MDLSLFSSPFILLLTILVIIGISKVFTVLHHTYFYWKNKGVPYLPDSLSASIMGWKLFLRLINFPDYCKYMYNYFPNAKYVGIMDFATPSVLLRDPELIRDIMVRDFEHFPDHRSFVDESVEPLFGKNIFSLRGDRWREMRNTLSPSFTASKMKFMFDLISKCSRDFVDYLVDHPEICRAIETKGAFRRYTNDVIATAAFGISVNSMKDQNNEFYTRGVEATKFSAGFLAIFKFMLLQIYNIHSDAKYIGSFDFTKLVVMIRDLELIKSVTIKHFDAFPDHLFFGNETQDPLFGTNLLSLRGDKWRDIRALLSPAFTASKMKTMFQLISECAVNFSEYLLNVPSDKRVMEMKDIFTKYANDVIASCAFGIDVDSMRNPENDFYIFGKKATNFDTIALIKILMYQHMPSLIRLLNIKLIDDRTNAFFVNLVADTIRIREEKGITRPDMIQLLMDSRGKREPGRELTILNMTSQAFIFFVAGFETSSTLMSFAAHEIAVNPDIQEKLQNEIDKILENTNGQPSYEAINGMKYLNAVINEALRKYPVQLLTDRLCVKDFELPPTLPNAKPYLVKEGTSLFIPIYALQHDPKYFPEPDKFKPERFFDEKDQCNLNAYYPFGLGPRMCIGNRFALLETRTMLFHLLARCQLKPCEKTSIPVKLQKGGFTMRIEGGFWLSIVPRENRHPTVMEANQSCQFQIPK</sequence>
<reference evidence="16 17" key="1">
    <citation type="submission" date="2016-03" db="EMBL/GenBank/DDBJ databases">
        <title>Cyphomyrmex costatus WGS genome.</title>
        <authorList>
            <person name="Nygaard S."/>
            <person name="Hu H."/>
            <person name="Boomsma J."/>
            <person name="Zhang G."/>
        </authorList>
    </citation>
    <scope>NUCLEOTIDE SEQUENCE [LARGE SCALE GENOMIC DNA]</scope>
    <source>
        <strain evidence="16">MS0001</strain>
        <tissue evidence="16">Whole body</tissue>
    </source>
</reference>
<dbReference type="PRINTS" id="PR00463">
    <property type="entry name" value="EP450I"/>
</dbReference>
<dbReference type="PRINTS" id="PR00385">
    <property type="entry name" value="P450"/>
</dbReference>
<dbReference type="EMBL" id="KQ978344">
    <property type="protein sequence ID" value="KYM94809.1"/>
    <property type="molecule type" value="Genomic_DNA"/>
</dbReference>
<evidence type="ECO:0000313" key="17">
    <source>
        <dbReference type="Proteomes" id="UP000078542"/>
    </source>
</evidence>
<evidence type="ECO:0000256" key="2">
    <source>
        <dbReference type="ARBA" id="ARBA00004174"/>
    </source>
</evidence>